<dbReference type="RefSeq" id="WP_154249414.1">
    <property type="nucleotide sequence ID" value="NZ_JAJCHO010000003.1"/>
</dbReference>
<reference evidence="2 4" key="2">
    <citation type="submission" date="2019-11" db="EMBL/GenBank/DDBJ databases">
        <title>Whole genome shotgun sequencing (WGS) data from Adlercreutzia equolifaciens ResAG-91, Eggerthella lenta MRI-F36, MRI-F37, MRI-F40, ResAG-49, ResAG-88, ResAG-121, ResAG-145, and Gordonibacter sp. ResAG-5, ResAG-26, ResAG-43, ResAG-50, ResAG-59.</title>
        <authorList>
            <person name="Stoll D.A."/>
            <person name="Danylec N."/>
            <person name="Franz C.M.A.P."/>
            <person name="Huch M."/>
        </authorList>
    </citation>
    <scope>NUCLEOTIDE SEQUENCE [LARGE SCALE GENOMIC DNA]</scope>
    <source>
        <strain evidence="2 4">ResAG-59</strain>
    </source>
</reference>
<accession>A0A6N8IFF3</accession>
<evidence type="ECO:0000313" key="2">
    <source>
        <dbReference type="EMBL" id="MVN13966.1"/>
    </source>
</evidence>
<evidence type="ECO:0000313" key="3">
    <source>
        <dbReference type="Proteomes" id="UP000462865"/>
    </source>
</evidence>
<dbReference type="AlphaFoldDB" id="A0A6N8IFF3"/>
<dbReference type="EMBL" id="WPOC01000002">
    <property type="protein sequence ID" value="MVN13966.1"/>
    <property type="molecule type" value="Genomic_DNA"/>
</dbReference>
<protein>
    <submittedName>
        <fullName evidence="2">Uncharacterized protein</fullName>
    </submittedName>
</protein>
<dbReference type="Proteomes" id="UP000462865">
    <property type="component" value="Unassembled WGS sequence"/>
</dbReference>
<evidence type="ECO:0000313" key="1">
    <source>
        <dbReference type="EMBL" id="MSA96280.1"/>
    </source>
</evidence>
<gene>
    <name evidence="1" type="ORF">GKG38_14705</name>
    <name evidence="2" type="ORF">GO738_01120</name>
</gene>
<dbReference type="EMBL" id="WKZA01000128">
    <property type="protein sequence ID" value="MSA96280.1"/>
    <property type="molecule type" value="Genomic_DNA"/>
</dbReference>
<organism evidence="2 4">
    <name type="scientific">Gordonibacter urolithinfaciens</name>
    <dbReference type="NCBI Taxonomy" id="1335613"/>
    <lineage>
        <taxon>Bacteria</taxon>
        <taxon>Bacillati</taxon>
        <taxon>Actinomycetota</taxon>
        <taxon>Coriobacteriia</taxon>
        <taxon>Eggerthellales</taxon>
        <taxon>Eggerthellaceae</taxon>
        <taxon>Gordonibacter</taxon>
    </lineage>
</organism>
<name>A0A6N8IFF3_9ACTN</name>
<evidence type="ECO:0000313" key="4">
    <source>
        <dbReference type="Proteomes" id="UP000468327"/>
    </source>
</evidence>
<keyword evidence="4" id="KW-1185">Reference proteome</keyword>
<dbReference type="Proteomes" id="UP000468327">
    <property type="component" value="Unassembled WGS sequence"/>
</dbReference>
<proteinExistence type="predicted"/>
<sequence>MQVTLVSTTETLDVVRKLPDGTTEEVGSYQVAISDPAFVAKAEELVREIGARGLADARYDYGDLTEKSTGLVRSALGPEAARELLGEAPDMFNSMLLLTAVMRLVNELDPGRQMMEQIDALLPGEAQLSAEMLASQGS</sequence>
<comment type="caution">
    <text evidence="2">The sequence shown here is derived from an EMBL/GenBank/DDBJ whole genome shotgun (WGS) entry which is preliminary data.</text>
</comment>
<reference evidence="1 3" key="1">
    <citation type="journal article" date="2019" name="Nat. Med.">
        <title>A library of human gut bacterial isolates paired with longitudinal multiomics data enables mechanistic microbiome research.</title>
        <authorList>
            <person name="Poyet M."/>
            <person name="Groussin M."/>
            <person name="Gibbons S.M."/>
            <person name="Avila-Pacheco J."/>
            <person name="Jiang X."/>
            <person name="Kearney S.M."/>
            <person name="Perrotta A.R."/>
            <person name="Berdy B."/>
            <person name="Zhao S."/>
            <person name="Lieberman T.D."/>
            <person name="Swanson P.K."/>
            <person name="Smith M."/>
            <person name="Roesemann S."/>
            <person name="Alexander J.E."/>
            <person name="Rich S.A."/>
            <person name="Livny J."/>
            <person name="Vlamakis H."/>
            <person name="Clish C."/>
            <person name="Bullock K."/>
            <person name="Deik A."/>
            <person name="Scott J."/>
            <person name="Pierce K.A."/>
            <person name="Xavier R.J."/>
            <person name="Alm E.J."/>
        </authorList>
    </citation>
    <scope>NUCLEOTIDE SEQUENCE [LARGE SCALE GENOMIC DNA]</scope>
    <source>
        <strain evidence="1 3">BIOML-A1</strain>
    </source>
</reference>